<gene>
    <name evidence="1" type="ORF">LTS18_004670</name>
</gene>
<organism evidence="1 2">
    <name type="scientific">Coniosporium uncinatum</name>
    <dbReference type="NCBI Taxonomy" id="93489"/>
    <lineage>
        <taxon>Eukaryota</taxon>
        <taxon>Fungi</taxon>
        <taxon>Dikarya</taxon>
        <taxon>Ascomycota</taxon>
        <taxon>Pezizomycotina</taxon>
        <taxon>Dothideomycetes</taxon>
        <taxon>Dothideomycetes incertae sedis</taxon>
        <taxon>Coniosporium</taxon>
    </lineage>
</organism>
<accession>A0ACC3DSA3</accession>
<comment type="caution">
    <text evidence="1">The sequence shown here is derived from an EMBL/GenBank/DDBJ whole genome shotgun (WGS) entry which is preliminary data.</text>
</comment>
<proteinExistence type="predicted"/>
<name>A0ACC3DSA3_9PEZI</name>
<dbReference type="EMBL" id="JAWDJW010001097">
    <property type="protein sequence ID" value="KAK3079511.1"/>
    <property type="molecule type" value="Genomic_DNA"/>
</dbReference>
<protein>
    <submittedName>
        <fullName evidence="1">Uncharacterized protein</fullName>
    </submittedName>
</protein>
<keyword evidence="2" id="KW-1185">Reference proteome</keyword>
<evidence type="ECO:0000313" key="2">
    <source>
        <dbReference type="Proteomes" id="UP001186974"/>
    </source>
</evidence>
<evidence type="ECO:0000313" key="1">
    <source>
        <dbReference type="EMBL" id="KAK3079511.1"/>
    </source>
</evidence>
<dbReference type="Proteomes" id="UP001186974">
    <property type="component" value="Unassembled WGS sequence"/>
</dbReference>
<sequence>MLDGVWSVDVVANVAEVPRGSPVKLLNAIGAMVKLRFGAYLVLVGTILRDTDGCTPPLTSKRDDLYAELWVTWNKAMETLGSLRAVKEDALNSADEQYVLADQELDLEPIRFQSMSAPYKRTFRDLTSDFLHEHFFDIFATFLVHKTEKSAVRIAMTLKPSSIRRQPSPEEGEMSHQVMRLPFKKSENCRPCPRKP</sequence>
<reference evidence="1" key="1">
    <citation type="submission" date="2024-09" db="EMBL/GenBank/DDBJ databases">
        <title>Black Yeasts Isolated from many extreme environments.</title>
        <authorList>
            <person name="Coleine C."/>
            <person name="Stajich J.E."/>
            <person name="Selbmann L."/>
        </authorList>
    </citation>
    <scope>NUCLEOTIDE SEQUENCE</scope>
    <source>
        <strain evidence="1">CCFEE 5737</strain>
    </source>
</reference>